<keyword evidence="6" id="KW-1185">Reference proteome</keyword>
<accession>A0A6N7LJS4</accession>
<name>A0A6N7LJS4_SINTE</name>
<dbReference type="AlphaFoldDB" id="A0A6N7LJS4"/>
<gene>
    <name evidence="5" type="ORF">GHK62_25790</name>
</gene>
<organism evidence="5 6">
    <name type="scientific">Sinorhizobium terangae</name>
    <dbReference type="NCBI Taxonomy" id="110322"/>
    <lineage>
        <taxon>Bacteria</taxon>
        <taxon>Pseudomonadati</taxon>
        <taxon>Pseudomonadota</taxon>
        <taxon>Alphaproteobacteria</taxon>
        <taxon>Hyphomicrobiales</taxon>
        <taxon>Rhizobiaceae</taxon>
        <taxon>Sinorhizobium/Ensifer group</taxon>
        <taxon>Sinorhizobium</taxon>
    </lineage>
</organism>
<evidence type="ECO:0000313" key="6">
    <source>
        <dbReference type="Proteomes" id="UP000439983"/>
    </source>
</evidence>
<dbReference type="Proteomes" id="UP000439983">
    <property type="component" value="Unassembled WGS sequence"/>
</dbReference>
<dbReference type="PIRSF" id="PIRSF029792">
    <property type="entry name" value="Pro_racemase"/>
    <property type="match status" value="1"/>
</dbReference>
<dbReference type="Gene3D" id="3.10.310.10">
    <property type="entry name" value="Diaminopimelate Epimerase, Chain A, domain 1"/>
    <property type="match status" value="2"/>
</dbReference>
<dbReference type="Pfam" id="PF05544">
    <property type="entry name" value="Pro_racemase"/>
    <property type="match status" value="1"/>
</dbReference>
<evidence type="ECO:0000256" key="1">
    <source>
        <dbReference type="ARBA" id="ARBA00007529"/>
    </source>
</evidence>
<protein>
    <recommendedName>
        <fullName evidence="4">4-hydroxyproline epimerase</fullName>
        <ecNumber evidence="4">5.1.1.8</ecNumber>
    </recommendedName>
</protein>
<dbReference type="FunFam" id="3.10.310.10:FF:000005">
    <property type="entry name" value="Proline racemase"/>
    <property type="match status" value="1"/>
</dbReference>
<reference evidence="5 6" key="1">
    <citation type="journal article" date="2013" name="Genome Biol.">
        <title>Comparative genomics of the core and accessory genomes of 48 Sinorhizobium strains comprising five genospecies.</title>
        <authorList>
            <person name="Sugawara M."/>
            <person name="Epstein B."/>
            <person name="Badgley B.D."/>
            <person name="Unno T."/>
            <person name="Xu L."/>
            <person name="Reese J."/>
            <person name="Gyaneshwar P."/>
            <person name="Denny R."/>
            <person name="Mudge J."/>
            <person name="Bharti A.K."/>
            <person name="Farmer A.D."/>
            <person name="May G.D."/>
            <person name="Woodward J.E."/>
            <person name="Medigue C."/>
            <person name="Vallenet D."/>
            <person name="Lajus A."/>
            <person name="Rouy Z."/>
            <person name="Martinez-Vaz B."/>
            <person name="Tiffin P."/>
            <person name="Young N.D."/>
            <person name="Sadowsky M.J."/>
        </authorList>
    </citation>
    <scope>NUCLEOTIDE SEQUENCE [LARGE SCALE GENOMIC DNA]</scope>
    <source>
        <strain evidence="5 6">USDA4894</strain>
    </source>
</reference>
<comment type="caution">
    <text evidence="5">The sequence shown here is derived from an EMBL/GenBank/DDBJ whole genome shotgun (WGS) entry which is preliminary data.</text>
</comment>
<dbReference type="NCBIfam" id="NF010578">
    <property type="entry name" value="PRK13971.1"/>
    <property type="match status" value="1"/>
</dbReference>
<comment type="catalytic activity">
    <reaction evidence="3">
        <text>trans-4-hydroxy-L-proline = cis-4-hydroxy-D-proline</text>
        <dbReference type="Rhea" id="RHEA:21152"/>
        <dbReference type="ChEBI" id="CHEBI:57690"/>
        <dbReference type="ChEBI" id="CHEBI:58375"/>
        <dbReference type="EC" id="5.1.1.8"/>
    </reaction>
</comment>
<dbReference type="RefSeq" id="WP_153441860.1">
    <property type="nucleotide sequence ID" value="NZ_JACIGA010000014.1"/>
</dbReference>
<dbReference type="GO" id="GO:0047580">
    <property type="term" value="F:4-hydroxyproline epimerase activity"/>
    <property type="evidence" value="ECO:0007669"/>
    <property type="project" value="UniProtKB-EC"/>
</dbReference>
<keyword evidence="2 5" id="KW-0413">Isomerase</keyword>
<dbReference type="EMBL" id="WITC01000115">
    <property type="protein sequence ID" value="MQX18027.1"/>
    <property type="molecule type" value="Genomic_DNA"/>
</dbReference>
<comment type="similarity">
    <text evidence="1">Belongs to the proline racemase family.</text>
</comment>
<proteinExistence type="inferred from homology"/>
<dbReference type="SFLD" id="SFLDS00028">
    <property type="entry name" value="Proline_Racemase"/>
    <property type="match status" value="1"/>
</dbReference>
<evidence type="ECO:0000256" key="3">
    <source>
        <dbReference type="ARBA" id="ARBA00035826"/>
    </source>
</evidence>
<sequence length="332" mass="36103">MTRYMFDCIEGHTAGMPVRLIVSGQPDLVGETQNERRLDFITRYDWIRSGLMCEPRGHEMMSGAMLVPSTREDCDIGVLYLETSGCIPMCGHATIGLVTFIIEKALLEPITPGVVRLDTPAGVVEAKYERIGDKVTGVRFSNVPSFVLAQGVELDHPDLGPIVFDIAYGGNFYPIVESQKNFRDCADYSPEELRRMAQVLVKMLPGVIDVVHPDNPSIRGAHHTMWCGAPTNGGDARAVVIATPKIIDRSPCGTGTSARVALRAARGEQEIGDVFTHESLIGSTFKGRIERHVTLAAGMPAIIPSVEGNAYITGASTQLIDDQEPYVEGFLS</sequence>
<evidence type="ECO:0000256" key="2">
    <source>
        <dbReference type="ARBA" id="ARBA00023235"/>
    </source>
</evidence>
<evidence type="ECO:0000313" key="5">
    <source>
        <dbReference type="EMBL" id="MQX18027.1"/>
    </source>
</evidence>
<dbReference type="OrthoDB" id="181267at2"/>
<dbReference type="PANTHER" id="PTHR33442:SF1">
    <property type="entry name" value="TRANS-3-HYDROXY-L-PROLINE DEHYDRATASE"/>
    <property type="match status" value="1"/>
</dbReference>
<dbReference type="PANTHER" id="PTHR33442">
    <property type="entry name" value="TRANS-3-HYDROXY-L-PROLINE DEHYDRATASE"/>
    <property type="match status" value="1"/>
</dbReference>
<dbReference type="EC" id="5.1.1.8" evidence="4"/>
<dbReference type="SUPFAM" id="SSF54506">
    <property type="entry name" value="Diaminopimelate epimerase-like"/>
    <property type="match status" value="1"/>
</dbReference>
<dbReference type="InterPro" id="IPR008794">
    <property type="entry name" value="Pro_racemase_fam"/>
</dbReference>
<evidence type="ECO:0000256" key="4">
    <source>
        <dbReference type="ARBA" id="ARBA00039135"/>
    </source>
</evidence>